<dbReference type="RefSeq" id="WP_142051147.1">
    <property type="nucleotide sequence ID" value="NZ_VFPA01000001.1"/>
</dbReference>
<dbReference type="OrthoDB" id="9809073at2"/>
<dbReference type="InterPro" id="IPR047859">
    <property type="entry name" value="Ribosomal_bL17_CS"/>
</dbReference>
<evidence type="ECO:0000256" key="4">
    <source>
        <dbReference type="HAMAP-Rule" id="MF_01368"/>
    </source>
</evidence>
<organism evidence="7 8">
    <name type="scientific">Pseudonocardia kunmingensis</name>
    <dbReference type="NCBI Taxonomy" id="630975"/>
    <lineage>
        <taxon>Bacteria</taxon>
        <taxon>Bacillati</taxon>
        <taxon>Actinomycetota</taxon>
        <taxon>Actinomycetes</taxon>
        <taxon>Pseudonocardiales</taxon>
        <taxon>Pseudonocardiaceae</taxon>
        <taxon>Pseudonocardia</taxon>
    </lineage>
</organism>
<dbReference type="InterPro" id="IPR000456">
    <property type="entry name" value="Ribosomal_bL17"/>
</dbReference>
<dbReference type="NCBIfam" id="TIGR00059">
    <property type="entry name" value="L17"/>
    <property type="match status" value="1"/>
</dbReference>
<dbReference type="EMBL" id="VFPA01000001">
    <property type="protein sequence ID" value="TQM15393.1"/>
    <property type="molecule type" value="Genomic_DNA"/>
</dbReference>
<dbReference type="PANTHER" id="PTHR14413:SF16">
    <property type="entry name" value="LARGE RIBOSOMAL SUBUNIT PROTEIN BL17M"/>
    <property type="match status" value="1"/>
</dbReference>
<dbReference type="Pfam" id="PF01196">
    <property type="entry name" value="Ribosomal_L17"/>
    <property type="match status" value="1"/>
</dbReference>
<keyword evidence="8" id="KW-1185">Reference proteome</keyword>
<dbReference type="InterPro" id="IPR036373">
    <property type="entry name" value="Ribosomal_bL17_sf"/>
</dbReference>
<evidence type="ECO:0000256" key="5">
    <source>
        <dbReference type="RuleBase" id="RU000660"/>
    </source>
</evidence>
<keyword evidence="2 4" id="KW-0689">Ribosomal protein</keyword>
<reference evidence="7 8" key="1">
    <citation type="submission" date="2019-06" db="EMBL/GenBank/DDBJ databases">
        <title>Sequencing the genomes of 1000 actinobacteria strains.</title>
        <authorList>
            <person name="Klenk H.-P."/>
        </authorList>
    </citation>
    <scope>NUCLEOTIDE SEQUENCE [LARGE SCALE GENOMIC DNA]</scope>
    <source>
        <strain evidence="7 8">DSM 45301</strain>
    </source>
</reference>
<comment type="similarity">
    <text evidence="1 4 5">Belongs to the bacterial ribosomal protein bL17 family.</text>
</comment>
<accession>A0A543E1C8</accession>
<sequence>MPQPTKGPRLGGSPAHQRLILANLATALFEHGRITTTEAKARRLRPYAERLITKAKRGDLHNRREIMKVIRDKSVVHRLVEEIGPFFSDRNGGYTRITKTLPRKGDNAPMAVIELVAQKTVTDEADRARRVAASQQAKSEPAAQAAAEAADAADEASDKALDAAVAAESGSATEEKALDAAESAEQASGAATEVAEESSSTEGAPYGEGSHAPLDDPAEAPEGFPVKGNEDSKLYHVPGSSHYDRTVAEVWFATPEAAEAAGFQLPASQREDASSEES</sequence>
<evidence type="ECO:0000313" key="7">
    <source>
        <dbReference type="EMBL" id="TQM15393.1"/>
    </source>
</evidence>
<proteinExistence type="inferred from homology"/>
<dbReference type="HAMAP" id="MF_01368">
    <property type="entry name" value="Ribosomal_bL17"/>
    <property type="match status" value="1"/>
</dbReference>
<feature type="compositionally biased region" description="Low complexity" evidence="6">
    <location>
        <begin position="180"/>
        <end position="204"/>
    </location>
</feature>
<evidence type="ECO:0000256" key="3">
    <source>
        <dbReference type="ARBA" id="ARBA00023274"/>
    </source>
</evidence>
<name>A0A543E1C8_9PSEU</name>
<dbReference type="SUPFAM" id="SSF64263">
    <property type="entry name" value="Prokaryotic ribosomal protein L17"/>
    <property type="match status" value="1"/>
</dbReference>
<dbReference type="Gene3D" id="3.90.1030.10">
    <property type="entry name" value="Ribosomal protein L17"/>
    <property type="match status" value="1"/>
</dbReference>
<dbReference type="GO" id="GO:0022625">
    <property type="term" value="C:cytosolic large ribosomal subunit"/>
    <property type="evidence" value="ECO:0007669"/>
    <property type="project" value="TreeGrafter"/>
</dbReference>
<comment type="subunit">
    <text evidence="4">Part of the 50S ribosomal subunit. Contacts protein L32.</text>
</comment>
<evidence type="ECO:0000256" key="6">
    <source>
        <dbReference type="SAM" id="MobiDB-lite"/>
    </source>
</evidence>
<feature type="compositionally biased region" description="Low complexity" evidence="6">
    <location>
        <begin position="132"/>
        <end position="150"/>
    </location>
</feature>
<evidence type="ECO:0000256" key="2">
    <source>
        <dbReference type="ARBA" id="ARBA00022980"/>
    </source>
</evidence>
<comment type="caution">
    <text evidence="7">The sequence shown here is derived from an EMBL/GenBank/DDBJ whole genome shotgun (WGS) entry which is preliminary data.</text>
</comment>
<dbReference type="Proteomes" id="UP000315677">
    <property type="component" value="Unassembled WGS sequence"/>
</dbReference>
<evidence type="ECO:0000256" key="1">
    <source>
        <dbReference type="ARBA" id="ARBA00008777"/>
    </source>
</evidence>
<dbReference type="FunFam" id="3.90.1030.10:FF:000001">
    <property type="entry name" value="50S ribosomal protein L17"/>
    <property type="match status" value="1"/>
</dbReference>
<dbReference type="PROSITE" id="PS01167">
    <property type="entry name" value="RIBOSOMAL_L17"/>
    <property type="match status" value="1"/>
</dbReference>
<dbReference type="GO" id="GO:0006412">
    <property type="term" value="P:translation"/>
    <property type="evidence" value="ECO:0007669"/>
    <property type="project" value="UniProtKB-UniRule"/>
</dbReference>
<protein>
    <recommendedName>
        <fullName evidence="4">Large ribosomal subunit protein bL17</fullName>
    </recommendedName>
</protein>
<evidence type="ECO:0000313" key="8">
    <source>
        <dbReference type="Proteomes" id="UP000315677"/>
    </source>
</evidence>
<keyword evidence="3 4" id="KW-0687">Ribonucleoprotein</keyword>
<dbReference type="PANTHER" id="PTHR14413">
    <property type="entry name" value="RIBOSOMAL PROTEIN L17"/>
    <property type="match status" value="1"/>
</dbReference>
<gene>
    <name evidence="4" type="primary">rplQ</name>
    <name evidence="7" type="ORF">FB558_2178</name>
</gene>
<dbReference type="GO" id="GO:0003735">
    <property type="term" value="F:structural constituent of ribosome"/>
    <property type="evidence" value="ECO:0007669"/>
    <property type="project" value="InterPro"/>
</dbReference>
<feature type="region of interest" description="Disordered" evidence="6">
    <location>
        <begin position="128"/>
        <end position="239"/>
    </location>
</feature>
<dbReference type="AlphaFoldDB" id="A0A543E1C8"/>